<feature type="binding site" evidence="3">
    <location>
        <position position="293"/>
    </location>
    <ligand>
        <name>FAD</name>
        <dbReference type="ChEBI" id="CHEBI:57692"/>
    </ligand>
</feature>
<dbReference type="PANTHER" id="PTHR43153:SF1">
    <property type="entry name" value="ELECTRON TRANSFER FLAVOPROTEIN SUBUNIT ALPHA, MITOCHONDRIAL"/>
    <property type="match status" value="1"/>
</dbReference>
<dbReference type="InterPro" id="IPR014731">
    <property type="entry name" value="ETF_asu_C"/>
</dbReference>
<accession>A0A1M6ZAF2</accession>
<dbReference type="InterPro" id="IPR014729">
    <property type="entry name" value="Rossmann-like_a/b/a_fold"/>
</dbReference>
<reference evidence="6" key="1">
    <citation type="submission" date="2016-11" db="EMBL/GenBank/DDBJ databases">
        <authorList>
            <person name="Varghese N."/>
            <person name="Submissions S."/>
        </authorList>
    </citation>
    <scope>NUCLEOTIDE SEQUENCE [LARGE SCALE GENOMIC DNA]</scope>
    <source>
        <strain evidence="6">DSM 16219</strain>
    </source>
</reference>
<evidence type="ECO:0000256" key="3">
    <source>
        <dbReference type="PIRSR" id="PIRSR000089-1"/>
    </source>
</evidence>
<evidence type="ECO:0000256" key="1">
    <source>
        <dbReference type="ARBA" id="ARBA00005817"/>
    </source>
</evidence>
<sequence>MGVTLALMELSRDKEVLPSSLEALAAGKVIAEKLGLKLAALVMGSGIKQAAESLRAYPADEILVVDEPLLEAYQPELYTQAVEQVCSGIKPDYLVMGETFQSIDLAPRLAFALDSGLVTGCVDLEFDSGDVLFVKPVYSGNVMAAYSVEGAPRLATFRSKSFEAAKPEDGAKSPMRSLAISLDQSSVKIQPVEQVLSGNGRAQGLENAEIVVSGGRGLGGPEGFEILRELADKLGGALGASRPPCDLGWIEPSAQVGITGAIVAPDLYVAVGISGSTQHVGGMEGSKTIVAINDKEDAPIFKIADYGVAGDYKEVLPQILEGLGRSK</sequence>
<dbReference type="SMART" id="SM00893">
    <property type="entry name" value="ETF"/>
    <property type="match status" value="1"/>
</dbReference>
<dbReference type="SUPFAM" id="SSF52467">
    <property type="entry name" value="DHS-like NAD/FAD-binding domain"/>
    <property type="match status" value="1"/>
</dbReference>
<dbReference type="InterPro" id="IPR001308">
    <property type="entry name" value="ETF_a/FixB"/>
</dbReference>
<keyword evidence="3" id="KW-0274">FAD</keyword>
<dbReference type="SUPFAM" id="SSF52402">
    <property type="entry name" value="Adenine nucleotide alpha hydrolases-like"/>
    <property type="match status" value="1"/>
</dbReference>
<evidence type="ECO:0000313" key="6">
    <source>
        <dbReference type="Proteomes" id="UP000183994"/>
    </source>
</evidence>
<feature type="domain" description="Electron transfer flavoprotein alpha/beta-subunit N-terminal" evidence="4">
    <location>
        <begin position="4"/>
        <end position="191"/>
    </location>
</feature>
<proteinExistence type="inferred from homology"/>
<feature type="binding site" evidence="3">
    <location>
        <begin position="272"/>
        <end position="279"/>
    </location>
    <ligand>
        <name>FAD</name>
        <dbReference type="ChEBI" id="CHEBI:57692"/>
    </ligand>
</feature>
<gene>
    <name evidence="5" type="ORF">SAMN02745216_04934</name>
</gene>
<keyword evidence="6" id="KW-1185">Reference proteome</keyword>
<dbReference type="AlphaFoldDB" id="A0A1M6ZAF2"/>
<dbReference type="CDD" id="cd01715">
    <property type="entry name" value="ETF_alpha"/>
    <property type="match status" value="1"/>
</dbReference>
<dbReference type="GO" id="GO:0050660">
    <property type="term" value="F:flavin adenine dinucleotide binding"/>
    <property type="evidence" value="ECO:0007669"/>
    <property type="project" value="InterPro"/>
</dbReference>
<keyword evidence="2" id="KW-0813">Transport</keyword>
<dbReference type="PIRSF" id="PIRSF000089">
    <property type="entry name" value="Electra_flavoP_a"/>
    <property type="match status" value="1"/>
</dbReference>
<dbReference type="Pfam" id="PF00766">
    <property type="entry name" value="ETF_alpha"/>
    <property type="match status" value="1"/>
</dbReference>
<dbReference type="GO" id="GO:0033539">
    <property type="term" value="P:fatty acid beta-oxidation using acyl-CoA dehydrogenase"/>
    <property type="evidence" value="ECO:0007669"/>
    <property type="project" value="TreeGrafter"/>
</dbReference>
<feature type="binding site" evidence="3">
    <location>
        <position position="216"/>
    </location>
    <ligand>
        <name>FAD</name>
        <dbReference type="ChEBI" id="CHEBI:57692"/>
    </ligand>
</feature>
<dbReference type="OrthoDB" id="9770286at2"/>
<evidence type="ECO:0000259" key="4">
    <source>
        <dbReference type="SMART" id="SM00893"/>
    </source>
</evidence>
<dbReference type="Pfam" id="PF01012">
    <property type="entry name" value="ETF"/>
    <property type="match status" value="1"/>
</dbReference>
<dbReference type="InterPro" id="IPR029035">
    <property type="entry name" value="DHS-like_NAD/FAD-binding_dom"/>
</dbReference>
<dbReference type="InterPro" id="IPR014730">
    <property type="entry name" value="ETF_a/b_N"/>
</dbReference>
<feature type="binding site" evidence="3">
    <location>
        <begin position="241"/>
        <end position="242"/>
    </location>
    <ligand>
        <name>FAD</name>
        <dbReference type="ChEBI" id="CHEBI:57692"/>
    </ligand>
</feature>
<name>A0A1M6ZAF2_9BACT</name>
<comment type="similarity">
    <text evidence="1">Belongs to the ETF alpha-subunit/FixB family.</text>
</comment>
<dbReference type="STRING" id="1121393.SAMN02745216_04934"/>
<comment type="cofactor">
    <cofactor evidence="3">
        <name>FAD</name>
        <dbReference type="ChEBI" id="CHEBI:57692"/>
    </cofactor>
    <text evidence="3">Binds 1 FAD per dimer.</text>
</comment>
<protein>
    <submittedName>
        <fullName evidence="5">Electron transfer flavoprotein alpha subunit apoprotein</fullName>
    </submittedName>
</protein>
<dbReference type="PANTHER" id="PTHR43153">
    <property type="entry name" value="ELECTRON TRANSFER FLAVOPROTEIN ALPHA"/>
    <property type="match status" value="1"/>
</dbReference>
<evidence type="ECO:0000256" key="2">
    <source>
        <dbReference type="ARBA" id="ARBA00022982"/>
    </source>
</evidence>
<dbReference type="Gene3D" id="3.40.50.1220">
    <property type="entry name" value="TPP-binding domain"/>
    <property type="match status" value="1"/>
</dbReference>
<organism evidence="5 6">
    <name type="scientific">Desulfatibacillum alkenivorans DSM 16219</name>
    <dbReference type="NCBI Taxonomy" id="1121393"/>
    <lineage>
        <taxon>Bacteria</taxon>
        <taxon>Pseudomonadati</taxon>
        <taxon>Thermodesulfobacteriota</taxon>
        <taxon>Desulfobacteria</taxon>
        <taxon>Desulfobacterales</taxon>
        <taxon>Desulfatibacillaceae</taxon>
        <taxon>Desulfatibacillum</taxon>
    </lineage>
</organism>
<keyword evidence="3" id="KW-0285">Flavoprotein</keyword>
<evidence type="ECO:0000313" key="5">
    <source>
        <dbReference type="EMBL" id="SHL27404.1"/>
    </source>
</evidence>
<dbReference type="RefSeq" id="WP_073478913.1">
    <property type="nucleotide sequence ID" value="NZ_FQZU01000056.1"/>
</dbReference>
<keyword evidence="2" id="KW-0249">Electron transport</keyword>
<dbReference type="InterPro" id="IPR033947">
    <property type="entry name" value="ETF_alpha_N"/>
</dbReference>
<dbReference type="EMBL" id="FQZU01000056">
    <property type="protein sequence ID" value="SHL27404.1"/>
    <property type="molecule type" value="Genomic_DNA"/>
</dbReference>
<feature type="binding site" evidence="3">
    <location>
        <begin position="255"/>
        <end position="259"/>
    </location>
    <ligand>
        <name>FAD</name>
        <dbReference type="ChEBI" id="CHEBI:57692"/>
    </ligand>
</feature>
<dbReference type="GO" id="GO:0009055">
    <property type="term" value="F:electron transfer activity"/>
    <property type="evidence" value="ECO:0007669"/>
    <property type="project" value="InterPro"/>
</dbReference>
<dbReference type="Gene3D" id="3.40.50.620">
    <property type="entry name" value="HUPs"/>
    <property type="match status" value="1"/>
</dbReference>
<dbReference type="Proteomes" id="UP000183994">
    <property type="component" value="Unassembled WGS sequence"/>
</dbReference>